<evidence type="ECO:0000256" key="2">
    <source>
        <dbReference type="ARBA" id="ARBA00022490"/>
    </source>
</evidence>
<gene>
    <name evidence="7" type="ORF">CVLEPA_LOCUS4242</name>
</gene>
<dbReference type="InterPro" id="IPR045140">
    <property type="entry name" value="SHCBP1-like"/>
</dbReference>
<dbReference type="PANTHER" id="PTHR14695:SF7">
    <property type="entry name" value="TESTICULAR SPINDLE-ASSOCIATED PROTEIN SHCBP1L"/>
    <property type="match status" value="1"/>
</dbReference>
<evidence type="ECO:0000256" key="4">
    <source>
        <dbReference type="SAM" id="MobiDB-lite"/>
    </source>
</evidence>
<dbReference type="InterPro" id="IPR012334">
    <property type="entry name" value="Pectin_lyas_fold"/>
</dbReference>
<sequence>MSDQDMASSESVPEVDPPQSLEDGVKAIRITEGPLDEIPCTSEKITQNSSYHVIPTPNLVRVPKLSCQERYDIYCKELKIAECRPAQVLSQVHCYLEENLMNKKWLALWKGPYNGHFRTTVDILVEVDDVCADQAHVSLFEPLVCSEPSLPKNVIEAQLDELDFTLDIVELYPVTVIDDSDSSDDDDDDDGVSKLENKIQEEVHQRFIAQVVDNARFFFEHIRRDWDDEDDGDHAFDAYLRARLRLYYDVISGLVPAPLVARYNRTMAKYFVRRKELLDYQSRIQSEGEPTNTEAVECWRKYYEVLMLSGLLQIWETLQLRADGPCFPRVLRRTKGPREDQTTVTHIVAEKLTPSMLKDFPDDAVMQQHHSPHTALRQCCEGDLIIIYPGLYSGEGFHELTETVTIRGEGDRDEIIIEAIPYDDLFVNIASADVTLQNITFVQADNTEGILRVESGHANVINCSFKCDGNGISVCEGATLVMTDSTIANAKGAGVELMPGCVADLKNNSIYNISDEIEHSEATELVGKGGVHMHVVDPPKLHLSGNFIRSEGGFGITVGRKKTSRFTAIDGSDMKSDGGDAPTMRSLNEKVDESLKGLLNVEIENNTIEEVNA</sequence>
<keyword evidence="8" id="KW-1185">Reference proteome</keyword>
<evidence type="ECO:0000313" key="7">
    <source>
        <dbReference type="EMBL" id="CAK8674547.1"/>
    </source>
</evidence>
<comment type="caution">
    <text evidence="7">The sequence shown here is derived from an EMBL/GenBank/DDBJ whole genome shotgun (WGS) entry which is preliminary data.</text>
</comment>
<dbReference type="PANTHER" id="PTHR14695">
    <property type="entry name" value="SHC SH2-DOMAIN BINDING PROTEIN 1-RELATED"/>
    <property type="match status" value="1"/>
</dbReference>
<dbReference type="EMBL" id="CAWYQH010000013">
    <property type="protein sequence ID" value="CAK8674547.1"/>
    <property type="molecule type" value="Genomic_DNA"/>
</dbReference>
<proteinExistence type="predicted"/>
<feature type="compositionally biased region" description="Polar residues" evidence="4">
    <location>
        <begin position="1"/>
        <end position="11"/>
    </location>
</feature>
<reference evidence="7 8" key="1">
    <citation type="submission" date="2024-02" db="EMBL/GenBank/DDBJ databases">
        <authorList>
            <person name="Daric V."/>
            <person name="Darras S."/>
        </authorList>
    </citation>
    <scope>NUCLEOTIDE SEQUENCE [LARGE SCALE GENOMIC DNA]</scope>
</reference>
<dbReference type="Proteomes" id="UP001642483">
    <property type="component" value="Unassembled WGS sequence"/>
</dbReference>
<keyword evidence="2" id="KW-0963">Cytoplasm</keyword>
<name>A0ABP0F4A3_CLALP</name>
<dbReference type="Pfam" id="PF23762">
    <property type="entry name" value="SHCBP_N"/>
    <property type="match status" value="2"/>
</dbReference>
<accession>A0ABP0F4A3</accession>
<dbReference type="InterPro" id="IPR039448">
    <property type="entry name" value="Beta_helix"/>
</dbReference>
<comment type="subcellular location">
    <subcellularLocation>
        <location evidence="1">Cytoplasm</location>
        <location evidence="1">Cytoskeleton</location>
        <location evidence="1">Spindle</location>
    </subcellularLocation>
</comment>
<evidence type="ECO:0000256" key="3">
    <source>
        <dbReference type="ARBA" id="ARBA00023212"/>
    </source>
</evidence>
<protein>
    <recommendedName>
        <fullName evidence="9">Right handed beta helix domain-containing protein</fullName>
    </recommendedName>
</protein>
<feature type="domain" description="Right handed beta helix" evidence="5">
    <location>
        <begin position="432"/>
        <end position="514"/>
    </location>
</feature>
<keyword evidence="3" id="KW-0206">Cytoskeleton</keyword>
<dbReference type="SUPFAM" id="SSF51126">
    <property type="entry name" value="Pectin lyase-like"/>
    <property type="match status" value="1"/>
</dbReference>
<evidence type="ECO:0000313" key="8">
    <source>
        <dbReference type="Proteomes" id="UP001642483"/>
    </source>
</evidence>
<dbReference type="Gene3D" id="2.160.20.10">
    <property type="entry name" value="Single-stranded right-handed beta-helix, Pectin lyase-like"/>
    <property type="match status" value="1"/>
</dbReference>
<feature type="domain" description="SHC SH2" evidence="6">
    <location>
        <begin position="69"/>
        <end position="182"/>
    </location>
</feature>
<evidence type="ECO:0000256" key="1">
    <source>
        <dbReference type="ARBA" id="ARBA00004186"/>
    </source>
</evidence>
<evidence type="ECO:0000259" key="6">
    <source>
        <dbReference type="Pfam" id="PF23762"/>
    </source>
</evidence>
<evidence type="ECO:0008006" key="9">
    <source>
        <dbReference type="Google" id="ProtNLM"/>
    </source>
</evidence>
<organism evidence="7 8">
    <name type="scientific">Clavelina lepadiformis</name>
    <name type="common">Light-bulb sea squirt</name>
    <name type="synonym">Ascidia lepadiformis</name>
    <dbReference type="NCBI Taxonomy" id="159417"/>
    <lineage>
        <taxon>Eukaryota</taxon>
        <taxon>Metazoa</taxon>
        <taxon>Chordata</taxon>
        <taxon>Tunicata</taxon>
        <taxon>Ascidiacea</taxon>
        <taxon>Aplousobranchia</taxon>
        <taxon>Clavelinidae</taxon>
        <taxon>Clavelina</taxon>
    </lineage>
</organism>
<dbReference type="InterPro" id="IPR057508">
    <property type="entry name" value="SHCBP-like_N"/>
</dbReference>
<dbReference type="Pfam" id="PF13229">
    <property type="entry name" value="Beta_helix"/>
    <property type="match status" value="1"/>
</dbReference>
<dbReference type="InterPro" id="IPR011050">
    <property type="entry name" value="Pectin_lyase_fold/virulence"/>
</dbReference>
<feature type="region of interest" description="Disordered" evidence="4">
    <location>
        <begin position="1"/>
        <end position="23"/>
    </location>
</feature>
<evidence type="ECO:0000259" key="5">
    <source>
        <dbReference type="Pfam" id="PF13229"/>
    </source>
</evidence>
<feature type="domain" description="SHC SH2" evidence="6">
    <location>
        <begin position="205"/>
        <end position="321"/>
    </location>
</feature>